<reference evidence="3" key="1">
    <citation type="submission" date="2021-02" db="EMBL/GenBank/DDBJ databases">
        <authorList>
            <person name="Nowell W R."/>
        </authorList>
    </citation>
    <scope>NUCLEOTIDE SEQUENCE</scope>
</reference>
<name>A0A819SM11_9BILA</name>
<organism evidence="3 4">
    <name type="scientific">Adineta steineri</name>
    <dbReference type="NCBI Taxonomy" id="433720"/>
    <lineage>
        <taxon>Eukaryota</taxon>
        <taxon>Metazoa</taxon>
        <taxon>Spiralia</taxon>
        <taxon>Gnathifera</taxon>
        <taxon>Rotifera</taxon>
        <taxon>Eurotatoria</taxon>
        <taxon>Bdelloidea</taxon>
        <taxon>Adinetida</taxon>
        <taxon>Adinetidae</taxon>
        <taxon>Adineta</taxon>
    </lineage>
</organism>
<comment type="caution">
    <text evidence="3">The sequence shown here is derived from an EMBL/GenBank/DDBJ whole genome shotgun (WGS) entry which is preliminary data.</text>
</comment>
<gene>
    <name evidence="2" type="ORF">IZO911_LOCUS33953</name>
    <name evidence="3" type="ORF">KXQ929_LOCUS32376</name>
</gene>
<evidence type="ECO:0000256" key="1">
    <source>
        <dbReference type="SAM" id="Phobius"/>
    </source>
</evidence>
<proteinExistence type="predicted"/>
<evidence type="ECO:0008006" key="5">
    <source>
        <dbReference type="Google" id="ProtNLM"/>
    </source>
</evidence>
<dbReference type="EMBL" id="CAJOBB010003909">
    <property type="protein sequence ID" value="CAF4064970.1"/>
    <property type="molecule type" value="Genomic_DNA"/>
</dbReference>
<evidence type="ECO:0000313" key="3">
    <source>
        <dbReference type="EMBL" id="CAF4064970.1"/>
    </source>
</evidence>
<accession>A0A819SM11</accession>
<keyword evidence="1" id="KW-0812">Transmembrane</keyword>
<protein>
    <recommendedName>
        <fullName evidence="5">Transmembrane protein</fullName>
    </recommendedName>
</protein>
<sequence length="306" mass="36700">MSKIFILNRDIKILIVLCILVGFILSLMIFVCLRDNPIQSNIEDFQDGIIPQHYNLEFIDYSDHMICNVRIFFQFTQDRYYFLIIKSSLINLCRASNLIPIENNRIIIKRRQWKKYFSKGNYSISIRTYINISNTIKIDFIRQIWSLKYRILFTNNYLFPYLPHSFYRSTFNINIITTDDIISNFPLNQINSLFDISYISFALLRQYECHTMDILQLCLPRNLFNDIDFYSYIFNYTLNTIQIFETYFSRTFPLNKLTLITLLELNDRISLKHGLVFIDQNILLTNISTKQILQQHESIFFLIAYQ</sequence>
<keyword evidence="1" id="KW-0472">Membrane</keyword>
<dbReference type="EMBL" id="CAJNOE010000647">
    <property type="protein sequence ID" value="CAF1299053.1"/>
    <property type="molecule type" value="Genomic_DNA"/>
</dbReference>
<evidence type="ECO:0000313" key="2">
    <source>
        <dbReference type="EMBL" id="CAF1299053.1"/>
    </source>
</evidence>
<feature type="transmembrane region" description="Helical" evidence="1">
    <location>
        <begin position="12"/>
        <end position="31"/>
    </location>
</feature>
<dbReference type="AlphaFoldDB" id="A0A819SM11"/>
<evidence type="ECO:0000313" key="4">
    <source>
        <dbReference type="Proteomes" id="UP000663868"/>
    </source>
</evidence>
<keyword evidence="1" id="KW-1133">Transmembrane helix</keyword>
<dbReference type="Proteomes" id="UP000663860">
    <property type="component" value="Unassembled WGS sequence"/>
</dbReference>
<dbReference type="Proteomes" id="UP000663868">
    <property type="component" value="Unassembled WGS sequence"/>
</dbReference>